<dbReference type="GO" id="GO:0018658">
    <property type="term" value="F:salicylate 1-monooxygenase activity"/>
    <property type="evidence" value="ECO:0007669"/>
    <property type="project" value="UniProtKB-EC"/>
</dbReference>
<dbReference type="GeneID" id="78464556"/>
<proteinExistence type="predicted"/>
<keyword evidence="3" id="KW-0472">Membrane</keyword>
<gene>
    <name evidence="5" type="primary">nahG</name>
    <name evidence="5" type="ORF">NCTC11429_03929</name>
</gene>
<dbReference type="KEGG" id="stha:NCTC11429_03929"/>
<organism evidence="5 6">
    <name type="scientific">Sphingobacterium thalpophilum</name>
    <dbReference type="NCBI Taxonomy" id="259"/>
    <lineage>
        <taxon>Bacteria</taxon>
        <taxon>Pseudomonadati</taxon>
        <taxon>Bacteroidota</taxon>
        <taxon>Sphingobacteriia</taxon>
        <taxon>Sphingobacteriales</taxon>
        <taxon>Sphingobacteriaceae</taxon>
        <taxon>Sphingobacterium</taxon>
    </lineage>
</organism>
<evidence type="ECO:0000256" key="2">
    <source>
        <dbReference type="ARBA" id="ARBA00023033"/>
    </source>
</evidence>
<name>A0A4U9VQH9_9SPHI</name>
<reference evidence="5 6" key="1">
    <citation type="submission" date="2019-05" db="EMBL/GenBank/DDBJ databases">
        <authorList>
            <consortium name="Pathogen Informatics"/>
        </authorList>
    </citation>
    <scope>NUCLEOTIDE SEQUENCE [LARGE SCALE GENOMIC DNA]</scope>
    <source>
        <strain evidence="5 6">NCTC11429</strain>
    </source>
</reference>
<dbReference type="GO" id="GO:0071949">
    <property type="term" value="F:FAD binding"/>
    <property type="evidence" value="ECO:0007669"/>
    <property type="project" value="InterPro"/>
</dbReference>
<keyword evidence="3" id="KW-0812">Transmembrane</keyword>
<dbReference type="EC" id="1.14.13.1" evidence="5"/>
<evidence type="ECO:0000256" key="1">
    <source>
        <dbReference type="ARBA" id="ARBA00023002"/>
    </source>
</evidence>
<evidence type="ECO:0000256" key="3">
    <source>
        <dbReference type="SAM" id="Phobius"/>
    </source>
</evidence>
<feature type="domain" description="FAD-binding" evidence="4">
    <location>
        <begin position="6"/>
        <end position="324"/>
    </location>
</feature>
<keyword evidence="1 5" id="KW-0560">Oxidoreductase</keyword>
<dbReference type="PANTHER" id="PTHR13789:SF309">
    <property type="entry name" value="PUTATIVE (AFU_ORTHOLOGUE AFUA_6G14510)-RELATED"/>
    <property type="match status" value="1"/>
</dbReference>
<dbReference type="RefSeq" id="WP_051607101.1">
    <property type="nucleotide sequence ID" value="NZ_CP141191.1"/>
</dbReference>
<keyword evidence="2" id="KW-0503">Monooxygenase</keyword>
<dbReference type="AlphaFoldDB" id="A0A4U9VQH9"/>
<dbReference type="PANTHER" id="PTHR13789">
    <property type="entry name" value="MONOOXYGENASE"/>
    <property type="match status" value="1"/>
</dbReference>
<keyword evidence="3" id="KW-1133">Transmembrane helix</keyword>
<dbReference type="Gene3D" id="3.50.50.60">
    <property type="entry name" value="FAD/NAD(P)-binding domain"/>
    <property type="match status" value="1"/>
</dbReference>
<dbReference type="Proteomes" id="UP000308196">
    <property type="component" value="Chromosome"/>
</dbReference>
<evidence type="ECO:0000313" key="5">
    <source>
        <dbReference type="EMBL" id="VTR49645.1"/>
    </source>
</evidence>
<dbReference type="InterPro" id="IPR050493">
    <property type="entry name" value="FAD-dep_Monooxygenase_BioMet"/>
</dbReference>
<dbReference type="InterPro" id="IPR036188">
    <property type="entry name" value="FAD/NAD-bd_sf"/>
</dbReference>
<feature type="transmembrane region" description="Helical" evidence="3">
    <location>
        <begin position="6"/>
        <end position="23"/>
    </location>
</feature>
<protein>
    <submittedName>
        <fullName evidence="5">Salicylate hydroxylase</fullName>
        <ecNumber evidence="5">1.14.13.1</ecNumber>
    </submittedName>
</protein>
<dbReference type="SUPFAM" id="SSF51905">
    <property type="entry name" value="FAD/NAD(P)-binding domain"/>
    <property type="match status" value="1"/>
</dbReference>
<dbReference type="Pfam" id="PF01494">
    <property type="entry name" value="FAD_binding_3"/>
    <property type="match status" value="1"/>
</dbReference>
<evidence type="ECO:0000313" key="6">
    <source>
        <dbReference type="Proteomes" id="UP000308196"/>
    </source>
</evidence>
<accession>A0A4U9VQH9</accession>
<evidence type="ECO:0000259" key="4">
    <source>
        <dbReference type="Pfam" id="PF01494"/>
    </source>
</evidence>
<dbReference type="InterPro" id="IPR002938">
    <property type="entry name" value="FAD-bd"/>
</dbReference>
<dbReference type="STRING" id="1123265.GCA_000686625_04222"/>
<dbReference type="EMBL" id="LR590484">
    <property type="protein sequence ID" value="VTR49645.1"/>
    <property type="molecule type" value="Genomic_DNA"/>
</dbReference>
<dbReference type="PRINTS" id="PR00420">
    <property type="entry name" value="RNGMNOXGNASE"/>
</dbReference>
<sequence length="395" mass="44029">MENNRKVIIIGAGIAGIGLALFLKKIGLKAALFEFRGPQESMGGGLNIAPNGMYVLAALGLAGEVMEKGCPVSFGVFKNAKGSALARMKYSDSSKYAYPAVNIRRQALLDSLKAAALEQGIEVHYNKKLLSVDQPAHGVRACFEDGTEVSGLFLVGADGVHSQVRRMVCPSLLPQFTGIIARGGFIARNKLSYIAPQESNNLNFVFGKDGFFGYGGANEQEIMWWTNIPADHPWSREELHDFDRNAERRLLLDSFGNYASPVPQIIREADSYLRINVFDVPFLPNWYRDRLLLIGDAAHAVSPNSGQGASLALEDAMLLAKLLRDEKSLALAFRKFEDGRRPRVERIVREGRRRGEDKLVVGPAMQLFREWMIRIFVNLFGSNGNDWLFRYKIEW</sequence>